<evidence type="ECO:0000256" key="3">
    <source>
        <dbReference type="ARBA" id="ARBA00004991"/>
    </source>
</evidence>
<dbReference type="Gene3D" id="3.60.10.10">
    <property type="entry name" value="Endonuclease/exonuclease/phosphatase"/>
    <property type="match status" value="1"/>
</dbReference>
<evidence type="ECO:0000256" key="9">
    <source>
        <dbReference type="ARBA" id="ARBA00022919"/>
    </source>
</evidence>
<evidence type="ECO:0000256" key="6">
    <source>
        <dbReference type="ARBA" id="ARBA00022723"/>
    </source>
</evidence>
<comment type="caution">
    <text evidence="16">The sequence shown here is derived from an EMBL/GenBank/DDBJ whole genome shotgun (WGS) entry which is preliminary data.</text>
</comment>
<evidence type="ECO:0000256" key="7">
    <source>
        <dbReference type="ARBA" id="ARBA00022801"/>
    </source>
</evidence>
<dbReference type="SUPFAM" id="SSF56219">
    <property type="entry name" value="DNase I-like"/>
    <property type="match status" value="1"/>
</dbReference>
<comment type="subcellular location">
    <subcellularLocation>
        <location evidence="1">Membrane</location>
        <topology evidence="1">Multi-pass membrane protein</topology>
    </subcellularLocation>
</comment>
<evidence type="ECO:0000313" key="17">
    <source>
        <dbReference type="Proteomes" id="UP001377567"/>
    </source>
</evidence>
<keyword evidence="12 14" id="KW-0472">Membrane</keyword>
<evidence type="ECO:0000256" key="8">
    <source>
        <dbReference type="ARBA" id="ARBA00022842"/>
    </source>
</evidence>
<dbReference type="InterPro" id="IPR005135">
    <property type="entry name" value="Endo/exonuclease/phosphatase"/>
</dbReference>
<evidence type="ECO:0000256" key="4">
    <source>
        <dbReference type="ARBA" id="ARBA00006335"/>
    </source>
</evidence>
<keyword evidence="5 14" id="KW-0812">Transmembrane</keyword>
<accession>A0AAV5S234</accession>
<name>A0AAV5S234_MAUHU</name>
<evidence type="ECO:0000256" key="10">
    <source>
        <dbReference type="ARBA" id="ARBA00022989"/>
    </source>
</evidence>
<feature type="transmembrane region" description="Helical" evidence="14">
    <location>
        <begin position="385"/>
        <end position="405"/>
    </location>
</feature>
<dbReference type="GO" id="GO:0016020">
    <property type="term" value="C:membrane"/>
    <property type="evidence" value="ECO:0007669"/>
    <property type="project" value="UniProtKB-SubCell"/>
</dbReference>
<gene>
    <name evidence="16" type="ORF">DAKH74_032750</name>
</gene>
<feature type="transmembrane region" description="Helical" evidence="14">
    <location>
        <begin position="417"/>
        <end position="440"/>
    </location>
</feature>
<dbReference type="PANTHER" id="PTHR16320:SF24">
    <property type="entry name" value="PHOSPHODIESTERASE, PUTATIVE-RELATED"/>
    <property type="match status" value="1"/>
</dbReference>
<keyword evidence="17" id="KW-1185">Reference proteome</keyword>
<dbReference type="GO" id="GO:0046872">
    <property type="term" value="F:metal ion binding"/>
    <property type="evidence" value="ECO:0007669"/>
    <property type="project" value="UniProtKB-KW"/>
</dbReference>
<evidence type="ECO:0000256" key="11">
    <source>
        <dbReference type="ARBA" id="ARBA00023098"/>
    </source>
</evidence>
<dbReference type="AlphaFoldDB" id="A0AAV5S234"/>
<dbReference type="InterPro" id="IPR036691">
    <property type="entry name" value="Endo/exonu/phosph_ase_sf"/>
</dbReference>
<feature type="domain" description="Endonuclease/exonuclease/phosphatase" evidence="15">
    <location>
        <begin position="34"/>
        <end position="332"/>
    </location>
</feature>
<evidence type="ECO:0000313" key="16">
    <source>
        <dbReference type="EMBL" id="GMM56659.1"/>
    </source>
</evidence>
<evidence type="ECO:0000259" key="15">
    <source>
        <dbReference type="Pfam" id="PF03372"/>
    </source>
</evidence>
<dbReference type="FunFam" id="3.60.10.10:FF:000073">
    <property type="entry name" value="Inositol phosphosphingolipid phospholipase"/>
    <property type="match status" value="1"/>
</dbReference>
<feature type="region of interest" description="Disordered" evidence="13">
    <location>
        <begin position="1"/>
        <end position="22"/>
    </location>
</feature>
<keyword evidence="9" id="KW-0746">Sphingolipid metabolism</keyword>
<reference evidence="16 17" key="1">
    <citation type="journal article" date="2023" name="Elife">
        <title>Identification of key yeast species and microbe-microbe interactions impacting larval growth of Drosophila in the wild.</title>
        <authorList>
            <person name="Mure A."/>
            <person name="Sugiura Y."/>
            <person name="Maeda R."/>
            <person name="Honda K."/>
            <person name="Sakurai N."/>
            <person name="Takahashi Y."/>
            <person name="Watada M."/>
            <person name="Katoh T."/>
            <person name="Gotoh A."/>
            <person name="Gotoh Y."/>
            <person name="Taniguchi I."/>
            <person name="Nakamura K."/>
            <person name="Hayashi T."/>
            <person name="Katayama T."/>
            <person name="Uemura T."/>
            <person name="Hattori Y."/>
        </authorList>
    </citation>
    <scope>NUCLEOTIDE SEQUENCE [LARGE SCALE GENOMIC DNA]</scope>
    <source>
        <strain evidence="16 17">KH-74</strain>
    </source>
</reference>
<evidence type="ECO:0000256" key="13">
    <source>
        <dbReference type="SAM" id="MobiDB-lite"/>
    </source>
</evidence>
<dbReference type="EMBL" id="BTGD01000010">
    <property type="protein sequence ID" value="GMM56659.1"/>
    <property type="molecule type" value="Genomic_DNA"/>
</dbReference>
<evidence type="ECO:0000256" key="14">
    <source>
        <dbReference type="SAM" id="Phobius"/>
    </source>
</evidence>
<dbReference type="Proteomes" id="UP001377567">
    <property type="component" value="Unassembled WGS sequence"/>
</dbReference>
<keyword evidence="8" id="KW-0460">Magnesium</keyword>
<sequence>MSSDRVDEDGATTRNNGSESSNIAQKKLPRVKLLTFNTWGLKVVSKHRKARLRAIADKLAGDKVGTPIDDLSDIPGNGGGAEETAPEDYDIVALQEVWVKEDWEYFSLRCKDKYPYMRIFYSGILTGPGLAVLSKIPIESTFLYRFPINGRPSAFFRGDWYVGKSIAVTLLKPVDPDTYPIALMNSHMHAPYALTGDAAYECHRSCQAWDFSKLARLYQQAQYAVVIVGDLNSRPGSLPHKFLTQETGLVDSWLQLKGPQDIVHISKMGAADQLRIGCTTCDSQLNTWRAQRQPDEAKRLDYALIDPRRMHTLSAGVRFTERLEGIGSFSDHFAYSCTLELQQRQPQQHDDTTQPRQTLLDRYASYEEMARCIEKYMPTAKKQKLYRGLHFVLSVLCIIACLVVTTFTANRAAWSSIFWVLFATVVATTGLIDGLISFLFGRSEIRALREVAEEVHDAQHSMQQQLAGE</sequence>
<dbReference type="GO" id="GO:0006665">
    <property type="term" value="P:sphingolipid metabolic process"/>
    <property type="evidence" value="ECO:0007669"/>
    <property type="project" value="UniProtKB-KW"/>
</dbReference>
<evidence type="ECO:0000256" key="12">
    <source>
        <dbReference type="ARBA" id="ARBA00023136"/>
    </source>
</evidence>
<dbReference type="GO" id="GO:0004767">
    <property type="term" value="F:sphingomyelin phosphodiesterase activity"/>
    <property type="evidence" value="ECO:0007669"/>
    <property type="project" value="InterPro"/>
</dbReference>
<keyword evidence="7" id="KW-0378">Hydrolase</keyword>
<dbReference type="InterPro" id="IPR038772">
    <property type="entry name" value="Sph/SMPD2-like"/>
</dbReference>
<feature type="compositionally biased region" description="Polar residues" evidence="13">
    <location>
        <begin position="12"/>
        <end position="22"/>
    </location>
</feature>
<dbReference type="PANTHER" id="PTHR16320">
    <property type="entry name" value="SPHINGOMYELINASE FAMILY MEMBER"/>
    <property type="match status" value="1"/>
</dbReference>
<organism evidence="16 17">
    <name type="scientific">Maudiozyma humilis</name>
    <name type="common">Sour dough yeast</name>
    <name type="synonym">Kazachstania humilis</name>
    <dbReference type="NCBI Taxonomy" id="51915"/>
    <lineage>
        <taxon>Eukaryota</taxon>
        <taxon>Fungi</taxon>
        <taxon>Dikarya</taxon>
        <taxon>Ascomycota</taxon>
        <taxon>Saccharomycotina</taxon>
        <taxon>Saccharomycetes</taxon>
        <taxon>Saccharomycetales</taxon>
        <taxon>Saccharomycetaceae</taxon>
        <taxon>Maudiozyma</taxon>
    </lineage>
</organism>
<evidence type="ECO:0000256" key="2">
    <source>
        <dbReference type="ARBA" id="ARBA00004760"/>
    </source>
</evidence>
<comment type="similarity">
    <text evidence="4">Belongs to the neutral sphingomyelinase family.</text>
</comment>
<comment type="pathway">
    <text evidence="3">Sphingolipid metabolism.</text>
</comment>
<protein>
    <submittedName>
        <fullName evidence="16">Inositol phosphosphingolipid phospholipase</fullName>
    </submittedName>
</protein>
<evidence type="ECO:0000256" key="1">
    <source>
        <dbReference type="ARBA" id="ARBA00004141"/>
    </source>
</evidence>
<keyword evidence="10 14" id="KW-1133">Transmembrane helix</keyword>
<feature type="compositionally biased region" description="Acidic residues" evidence="13">
    <location>
        <begin position="1"/>
        <end position="10"/>
    </location>
</feature>
<keyword evidence="11" id="KW-0443">Lipid metabolism</keyword>
<evidence type="ECO:0000256" key="5">
    <source>
        <dbReference type="ARBA" id="ARBA00022692"/>
    </source>
</evidence>
<proteinExistence type="inferred from homology"/>
<comment type="pathway">
    <text evidence="2">Lipid metabolism; sphingolipid metabolism.</text>
</comment>
<dbReference type="Pfam" id="PF03372">
    <property type="entry name" value="Exo_endo_phos"/>
    <property type="match status" value="1"/>
</dbReference>
<keyword evidence="6" id="KW-0479">Metal-binding</keyword>